<gene>
    <name evidence="1" type="ORF">LX81_03039</name>
</gene>
<evidence type="ECO:0000313" key="1">
    <source>
        <dbReference type="EMBL" id="PZX14240.1"/>
    </source>
</evidence>
<evidence type="ECO:0000313" key="2">
    <source>
        <dbReference type="Proteomes" id="UP000248916"/>
    </source>
</evidence>
<organism evidence="1 2">
    <name type="scientific">Palleronia aestuarii</name>
    <dbReference type="NCBI Taxonomy" id="568105"/>
    <lineage>
        <taxon>Bacteria</taxon>
        <taxon>Pseudomonadati</taxon>
        <taxon>Pseudomonadota</taxon>
        <taxon>Alphaproteobacteria</taxon>
        <taxon>Rhodobacterales</taxon>
        <taxon>Roseobacteraceae</taxon>
        <taxon>Palleronia</taxon>
    </lineage>
</organism>
<dbReference type="RefSeq" id="WP_111538123.1">
    <property type="nucleotide sequence ID" value="NZ_QKZL01000015.1"/>
</dbReference>
<protein>
    <submittedName>
        <fullName evidence="1">Uncharacterized protein</fullName>
    </submittedName>
</protein>
<keyword evidence="2" id="KW-1185">Reference proteome</keyword>
<dbReference type="AlphaFoldDB" id="A0A2W7N2F7"/>
<accession>A0A2W7N2F7</accession>
<name>A0A2W7N2F7_9RHOB</name>
<reference evidence="1 2" key="1">
    <citation type="submission" date="2018-06" db="EMBL/GenBank/DDBJ databases">
        <title>Genomic Encyclopedia of Archaeal and Bacterial Type Strains, Phase II (KMG-II): from individual species to whole genera.</title>
        <authorList>
            <person name="Goeker M."/>
        </authorList>
    </citation>
    <scope>NUCLEOTIDE SEQUENCE [LARGE SCALE GENOMIC DNA]</scope>
    <source>
        <strain evidence="1 2">DSM 22009</strain>
    </source>
</reference>
<dbReference type="OrthoDB" id="7860815at2"/>
<proteinExistence type="predicted"/>
<sequence>MGEGLYWSRDGRTAYAEPFEDLDPQDGCLWRDAWDDLVLAIRSNLGSTWHPVGGDFRGHGENIVARNGLHEVWLYEDSYARVHVTFGVRADLDVTDALARSLIDDRAEAFFDALQRTYPLRVRTSAWTSAPRETRRVAA</sequence>
<dbReference type="EMBL" id="QKZL01000015">
    <property type="protein sequence ID" value="PZX14240.1"/>
    <property type="molecule type" value="Genomic_DNA"/>
</dbReference>
<comment type="caution">
    <text evidence="1">The sequence shown here is derived from an EMBL/GenBank/DDBJ whole genome shotgun (WGS) entry which is preliminary data.</text>
</comment>
<dbReference type="Proteomes" id="UP000248916">
    <property type="component" value="Unassembled WGS sequence"/>
</dbReference>